<organism evidence="1">
    <name type="scientific">Prunus dulcis</name>
    <name type="common">Almond</name>
    <name type="synonym">Amygdalus dulcis</name>
    <dbReference type="NCBI Taxonomy" id="3755"/>
    <lineage>
        <taxon>Eukaryota</taxon>
        <taxon>Viridiplantae</taxon>
        <taxon>Streptophyta</taxon>
        <taxon>Embryophyta</taxon>
        <taxon>Tracheophyta</taxon>
        <taxon>Spermatophyta</taxon>
        <taxon>Magnoliopsida</taxon>
        <taxon>eudicotyledons</taxon>
        <taxon>Gunneridae</taxon>
        <taxon>Pentapetalae</taxon>
        <taxon>rosids</taxon>
        <taxon>fabids</taxon>
        <taxon>Rosales</taxon>
        <taxon>Rosaceae</taxon>
        <taxon>Amygdaloideae</taxon>
        <taxon>Amygdaleae</taxon>
        <taxon>Prunus</taxon>
    </lineage>
</organism>
<dbReference type="EMBL" id="AP019297">
    <property type="protein sequence ID" value="BBG94113.1"/>
    <property type="molecule type" value="Genomic_DNA"/>
</dbReference>
<reference evidence="1" key="1">
    <citation type="journal article" date="2019" name="Science">
        <title>Mutation of a bHLH transcription factor allowed almond domestication.</title>
        <authorList>
            <person name="Sanchez-Perez R."/>
            <person name="Pavan S."/>
            <person name="Mazzeo R."/>
            <person name="Moldovan C."/>
            <person name="Aiese Cigliano R."/>
            <person name="Del Cueto J."/>
            <person name="Ricciardi F."/>
            <person name="Lotti C."/>
            <person name="Ricciardi L."/>
            <person name="Dicenta F."/>
            <person name="Lopez-Marques R.L."/>
            <person name="Lindberg Moller B."/>
        </authorList>
    </citation>
    <scope>NUCLEOTIDE SEQUENCE</scope>
</reference>
<protein>
    <submittedName>
        <fullName evidence="1">Uncharacterized protein</fullName>
    </submittedName>
</protein>
<sequence length="62" mass="7096">MAEGHRLASFEGKRGTYISDEFLKRGRRKHLMCKKLPVLTSFSESDTFCSEEELTSILAEID</sequence>
<proteinExistence type="predicted"/>
<evidence type="ECO:0000313" key="1">
    <source>
        <dbReference type="EMBL" id="BBG94113.1"/>
    </source>
</evidence>
<dbReference type="AlphaFoldDB" id="A0A4Y1QQG7"/>
<gene>
    <name evidence="1" type="ORF">Prudu_002320</name>
</gene>
<name>A0A4Y1QQG7_PRUDU</name>
<accession>A0A4Y1QQG7</accession>